<protein>
    <recommendedName>
        <fullName evidence="5">DUF695 domain-containing protein</fullName>
    </recommendedName>
</protein>
<dbReference type="Proteomes" id="UP000644756">
    <property type="component" value="Unassembled WGS sequence"/>
</dbReference>
<dbReference type="Gene3D" id="3.30.70.970">
    <property type="entry name" value="RraB-like"/>
    <property type="match status" value="1"/>
</dbReference>
<keyword evidence="4" id="KW-1185">Reference proteome</keyword>
<proteinExistence type="predicted"/>
<evidence type="ECO:0008006" key="5">
    <source>
        <dbReference type="Google" id="ProtNLM"/>
    </source>
</evidence>
<organism evidence="3 4">
    <name type="scientific">Paenibacillus abyssi</name>
    <dbReference type="NCBI Taxonomy" id="1340531"/>
    <lineage>
        <taxon>Bacteria</taxon>
        <taxon>Bacillati</taxon>
        <taxon>Bacillota</taxon>
        <taxon>Bacilli</taxon>
        <taxon>Bacillales</taxon>
        <taxon>Paenibacillaceae</taxon>
        <taxon>Paenibacillus</taxon>
    </lineage>
</organism>
<dbReference type="InterPro" id="IPR036701">
    <property type="entry name" value="RraB-like_sf"/>
</dbReference>
<dbReference type="InterPro" id="IPR009671">
    <property type="entry name" value="RraB_dom"/>
</dbReference>
<dbReference type="InterPro" id="IPR016097">
    <property type="entry name" value="DUF695"/>
</dbReference>
<reference evidence="3" key="1">
    <citation type="journal article" date="2014" name="Int. J. Syst. Evol. Microbiol.">
        <title>Complete genome sequence of Corynebacterium casei LMG S-19264T (=DSM 44701T), isolated from a smear-ripened cheese.</title>
        <authorList>
            <consortium name="US DOE Joint Genome Institute (JGI-PGF)"/>
            <person name="Walter F."/>
            <person name="Albersmeier A."/>
            <person name="Kalinowski J."/>
            <person name="Ruckert C."/>
        </authorList>
    </citation>
    <scope>NUCLEOTIDE SEQUENCE</scope>
    <source>
        <strain evidence="3">CGMCC 1.12987</strain>
    </source>
</reference>
<feature type="domain" description="Regulator of ribonuclease activity B" evidence="2">
    <location>
        <begin position="144"/>
        <end position="243"/>
    </location>
</feature>
<dbReference type="Pfam" id="PF06877">
    <property type="entry name" value="RraB"/>
    <property type="match status" value="1"/>
</dbReference>
<evidence type="ECO:0000313" key="4">
    <source>
        <dbReference type="Proteomes" id="UP000644756"/>
    </source>
</evidence>
<feature type="domain" description="DUF695" evidence="1">
    <location>
        <begin position="3"/>
        <end position="133"/>
    </location>
</feature>
<dbReference type="Pfam" id="PF05117">
    <property type="entry name" value="DUF695"/>
    <property type="match status" value="1"/>
</dbReference>
<dbReference type="EMBL" id="BMGR01000003">
    <property type="protein sequence ID" value="GGF97021.1"/>
    <property type="molecule type" value="Genomic_DNA"/>
</dbReference>
<evidence type="ECO:0000313" key="3">
    <source>
        <dbReference type="EMBL" id="GGF97021.1"/>
    </source>
</evidence>
<evidence type="ECO:0000259" key="2">
    <source>
        <dbReference type="Pfam" id="PF06877"/>
    </source>
</evidence>
<name>A0A917FP64_9BACL</name>
<dbReference type="RefSeq" id="WP_188530072.1">
    <property type="nucleotide sequence ID" value="NZ_BMGR01000003.1"/>
</dbReference>
<gene>
    <name evidence="3" type="ORF">GCM10010916_12870</name>
</gene>
<accession>A0A917FP64</accession>
<reference evidence="3" key="2">
    <citation type="submission" date="2020-09" db="EMBL/GenBank/DDBJ databases">
        <authorList>
            <person name="Sun Q."/>
            <person name="Zhou Y."/>
        </authorList>
    </citation>
    <scope>NUCLEOTIDE SEQUENCE</scope>
    <source>
        <strain evidence="3">CGMCC 1.12987</strain>
    </source>
</reference>
<comment type="caution">
    <text evidence="3">The sequence shown here is derived from an EMBL/GenBank/DDBJ whole genome shotgun (WGS) entry which is preliminary data.</text>
</comment>
<sequence length="276" mass="33137">MAEDWGFFERRTNQEHMRILINCGWKDDEPSAEYTELLSVTVNLLHMMDSKSSKQETVKTLEQLESRLETMLKKELAAVYIGRINTSKRLELYYYLSKERFQKEMVQTLEEEFKQYRVLFYIKSDPDWETYRYMLPSALEEMFIHNAQMVYALIHKGDHIERPRHVYHWLMFQRLDDRKEMKLSAERLGYRIEEADSSEEQPGYPYSLVVSRWEDVRLETVNERVRELHPLVQQYRGKYDGWGSMMKLSLYQRTKLNLKKWITSIPSACGGRNASK</sequence>
<dbReference type="SUPFAM" id="SSF89946">
    <property type="entry name" value="Hypothetical protein VC0424"/>
    <property type="match status" value="1"/>
</dbReference>
<evidence type="ECO:0000259" key="1">
    <source>
        <dbReference type="Pfam" id="PF05117"/>
    </source>
</evidence>
<dbReference type="AlphaFoldDB" id="A0A917FP64"/>